<protein>
    <submittedName>
        <fullName evidence="9">Uncharacterized protein</fullName>
    </submittedName>
</protein>
<keyword evidence="4" id="KW-0133">Cell shape</keyword>
<dbReference type="PROSITE" id="PS51191">
    <property type="entry name" value="FEMABX"/>
    <property type="match status" value="1"/>
</dbReference>
<keyword evidence="3" id="KW-0808">Transferase</keyword>
<evidence type="ECO:0000256" key="5">
    <source>
        <dbReference type="ARBA" id="ARBA00022984"/>
    </source>
</evidence>
<dbReference type="GO" id="GO:0071555">
    <property type="term" value="P:cell wall organization"/>
    <property type="evidence" value="ECO:0007669"/>
    <property type="project" value="UniProtKB-KW"/>
</dbReference>
<organism evidence="9 10">
    <name type="scientific">Actinobaculum massiliense ACS-171-V-Col2</name>
    <dbReference type="NCBI Taxonomy" id="883066"/>
    <lineage>
        <taxon>Bacteria</taxon>
        <taxon>Bacillati</taxon>
        <taxon>Actinomycetota</taxon>
        <taxon>Actinomycetes</taxon>
        <taxon>Actinomycetales</taxon>
        <taxon>Actinomycetaceae</taxon>
        <taxon>Actinobaculum</taxon>
    </lineage>
</organism>
<dbReference type="PANTHER" id="PTHR36174:SF2">
    <property type="entry name" value="AMINOACYLTRANSFERASE FEMA"/>
    <property type="match status" value="1"/>
</dbReference>
<dbReference type="GO" id="GO:0008360">
    <property type="term" value="P:regulation of cell shape"/>
    <property type="evidence" value="ECO:0007669"/>
    <property type="project" value="UniProtKB-KW"/>
</dbReference>
<dbReference type="GO" id="GO:0016755">
    <property type="term" value="F:aminoacyltransferase activity"/>
    <property type="evidence" value="ECO:0007669"/>
    <property type="project" value="InterPro"/>
</dbReference>
<dbReference type="RefSeq" id="WP_007000318.1">
    <property type="nucleotide sequence ID" value="NZ_JH992955.1"/>
</dbReference>
<keyword evidence="7" id="KW-0961">Cell wall biogenesis/degradation</keyword>
<dbReference type="Proteomes" id="UP000009888">
    <property type="component" value="Unassembled WGS sequence"/>
</dbReference>
<evidence type="ECO:0000256" key="2">
    <source>
        <dbReference type="ARBA" id="ARBA00022490"/>
    </source>
</evidence>
<keyword evidence="6" id="KW-0012">Acyltransferase</keyword>
<keyword evidence="2" id="KW-0963">Cytoplasm</keyword>
<accession>K9EYF2</accession>
<evidence type="ECO:0000256" key="1">
    <source>
        <dbReference type="ARBA" id="ARBA00009943"/>
    </source>
</evidence>
<dbReference type="HOGENOM" id="CLU_048411_1_1_11"/>
<dbReference type="PATRIC" id="fig|883066.3.peg.103"/>
<name>K9EYF2_9ACTO</name>
<evidence type="ECO:0000313" key="10">
    <source>
        <dbReference type="Proteomes" id="UP000009888"/>
    </source>
</evidence>
<dbReference type="InterPro" id="IPR003447">
    <property type="entry name" value="FEMABX"/>
</dbReference>
<sequence>MQFVSLSRAEYAQAVADADRLFLPQLPEYGKVVEDRGEKVEYVGVRRDGAVVASALIHYQPWKKFFLRALIVSGPTLDWKDEDVVCFFFANLIAHVKKNKRVLSLRVSPNVPAAFYRDVEKVEDAPIGKAINAFLTGIGFDRLKKEFYDQPDIPIRFIYTKDIADKSFEEIADSLSKTMRRQVKHVGRYGVEVKILGSEDWDVFQELYDSSRERTDMAELSGSSIGLYRHLMDELGPEKAILVVAYAHPETYLKEIEDNLSDLRTQIAQKEEPPLTTKKERALKELNSQANSLQRQLTEVKDLADRYGDNVPFAGVLAFRSGNEILQLLRGFNKEFTTFNRDYPIESALLRWAADRDFKVYNTYGVSGILDDSAPDANVIAYKRKLDGNMEEFIGTYMLPVSPLARVLGALA</sequence>
<feature type="coiled-coil region" evidence="8">
    <location>
        <begin position="253"/>
        <end position="310"/>
    </location>
</feature>
<dbReference type="Gene3D" id="3.40.630.30">
    <property type="match status" value="2"/>
</dbReference>
<evidence type="ECO:0000256" key="3">
    <source>
        <dbReference type="ARBA" id="ARBA00022679"/>
    </source>
</evidence>
<proteinExistence type="inferred from homology"/>
<dbReference type="PANTHER" id="PTHR36174">
    <property type="entry name" value="LIPID II:GLYCINE GLYCYLTRANSFERASE"/>
    <property type="match status" value="1"/>
</dbReference>
<gene>
    <name evidence="9" type="ORF">HMPREF9233_00100</name>
</gene>
<evidence type="ECO:0000256" key="7">
    <source>
        <dbReference type="ARBA" id="ARBA00023316"/>
    </source>
</evidence>
<keyword evidence="8" id="KW-0175">Coiled coil</keyword>
<dbReference type="InterPro" id="IPR050644">
    <property type="entry name" value="PG_Glycine_Bridge_Synth"/>
</dbReference>
<evidence type="ECO:0000313" key="9">
    <source>
        <dbReference type="EMBL" id="EKU96012.1"/>
    </source>
</evidence>
<evidence type="ECO:0000256" key="8">
    <source>
        <dbReference type="SAM" id="Coils"/>
    </source>
</evidence>
<dbReference type="Pfam" id="PF02388">
    <property type="entry name" value="FemAB"/>
    <property type="match status" value="1"/>
</dbReference>
<dbReference type="InterPro" id="IPR016181">
    <property type="entry name" value="Acyl_CoA_acyltransferase"/>
</dbReference>
<reference evidence="9 10" key="1">
    <citation type="submission" date="2012-09" db="EMBL/GenBank/DDBJ databases">
        <title>The Genome Sequence of Actinobaculum massiliae ACS-171-V-COL2.</title>
        <authorList>
            <consortium name="The Broad Institute Genome Sequencing Platform"/>
            <person name="Earl A."/>
            <person name="Ward D."/>
            <person name="Feldgarden M."/>
            <person name="Gevers D."/>
            <person name="Saerens B."/>
            <person name="Vaneechoutte M."/>
            <person name="Walker B."/>
            <person name="Young S.K."/>
            <person name="Zeng Q."/>
            <person name="Gargeya S."/>
            <person name="Fitzgerald M."/>
            <person name="Haas B."/>
            <person name="Abouelleil A."/>
            <person name="Alvarado L."/>
            <person name="Arachchi H.M."/>
            <person name="Berlin A."/>
            <person name="Chapman S.B."/>
            <person name="Goldberg J."/>
            <person name="Griggs A."/>
            <person name="Gujja S."/>
            <person name="Hansen M."/>
            <person name="Howarth C."/>
            <person name="Imamovic A."/>
            <person name="Larimer J."/>
            <person name="McCowen C."/>
            <person name="Montmayeur A."/>
            <person name="Murphy C."/>
            <person name="Neiman D."/>
            <person name="Pearson M."/>
            <person name="Priest M."/>
            <person name="Roberts A."/>
            <person name="Saif S."/>
            <person name="Shea T."/>
            <person name="Sisk P."/>
            <person name="Sykes S."/>
            <person name="Wortman J."/>
            <person name="Nusbaum C."/>
            <person name="Birren B."/>
        </authorList>
    </citation>
    <scope>NUCLEOTIDE SEQUENCE [LARGE SCALE GENOMIC DNA]</scope>
    <source>
        <strain evidence="10">ACS-171-V-Col2</strain>
    </source>
</reference>
<dbReference type="STRING" id="202789.GCA_001457435_00172"/>
<dbReference type="GO" id="GO:0009252">
    <property type="term" value="P:peptidoglycan biosynthetic process"/>
    <property type="evidence" value="ECO:0007669"/>
    <property type="project" value="UniProtKB-KW"/>
</dbReference>
<evidence type="ECO:0000256" key="4">
    <source>
        <dbReference type="ARBA" id="ARBA00022960"/>
    </source>
</evidence>
<keyword evidence="10" id="KW-1185">Reference proteome</keyword>
<keyword evidence="5" id="KW-0573">Peptidoglycan synthesis</keyword>
<comment type="caution">
    <text evidence="9">The sequence shown here is derived from an EMBL/GenBank/DDBJ whole genome shotgun (WGS) entry which is preliminary data.</text>
</comment>
<dbReference type="Gene3D" id="1.20.58.90">
    <property type="match status" value="1"/>
</dbReference>
<evidence type="ECO:0000256" key="6">
    <source>
        <dbReference type="ARBA" id="ARBA00023315"/>
    </source>
</evidence>
<comment type="similarity">
    <text evidence="1">Belongs to the FemABX family.</text>
</comment>
<dbReference type="AlphaFoldDB" id="K9EYF2"/>
<dbReference type="eggNOG" id="COG2348">
    <property type="taxonomic scope" value="Bacteria"/>
</dbReference>
<dbReference type="SUPFAM" id="SSF55729">
    <property type="entry name" value="Acyl-CoA N-acyltransferases (Nat)"/>
    <property type="match status" value="2"/>
</dbReference>
<dbReference type="EMBL" id="AGWL01000001">
    <property type="protein sequence ID" value="EKU96012.1"/>
    <property type="molecule type" value="Genomic_DNA"/>
</dbReference>